<evidence type="ECO:0000256" key="1">
    <source>
        <dbReference type="SAM" id="MobiDB-lite"/>
    </source>
</evidence>
<evidence type="ECO:0000313" key="2">
    <source>
        <dbReference type="EMBL" id="CDW45209.1"/>
    </source>
</evidence>
<dbReference type="PANTHER" id="PTHR11012:SF30">
    <property type="entry name" value="PROTEIN KINASE-LIKE DOMAIN-CONTAINING"/>
    <property type="match status" value="1"/>
</dbReference>
<reference evidence="2" key="1">
    <citation type="submission" date="2014-05" db="EMBL/GenBank/DDBJ databases">
        <authorList>
            <person name="Chronopoulou M."/>
        </authorList>
    </citation>
    <scope>NUCLEOTIDE SEQUENCE</scope>
    <source>
        <tissue evidence="2">Whole organism</tissue>
    </source>
</reference>
<dbReference type="Pfam" id="PF02958">
    <property type="entry name" value="EcKL"/>
    <property type="match status" value="1"/>
</dbReference>
<dbReference type="AlphaFoldDB" id="A0A0K2V3Y4"/>
<dbReference type="OrthoDB" id="191037at2759"/>
<dbReference type="InterPro" id="IPR011009">
    <property type="entry name" value="Kinase-like_dom_sf"/>
</dbReference>
<feature type="compositionally biased region" description="Acidic residues" evidence="1">
    <location>
        <begin position="456"/>
        <end position="465"/>
    </location>
</feature>
<name>A0A0K2V3Y4_LEPSM</name>
<feature type="compositionally biased region" description="Polar residues" evidence="1">
    <location>
        <begin position="519"/>
        <end position="530"/>
    </location>
</feature>
<protein>
    <recommendedName>
        <fullName evidence="3">CHK kinase-like domain-containing protein</fullName>
    </recommendedName>
</protein>
<organism evidence="2">
    <name type="scientific">Lepeophtheirus salmonis</name>
    <name type="common">Salmon louse</name>
    <name type="synonym">Caligus salmonis</name>
    <dbReference type="NCBI Taxonomy" id="72036"/>
    <lineage>
        <taxon>Eukaryota</taxon>
        <taxon>Metazoa</taxon>
        <taxon>Ecdysozoa</taxon>
        <taxon>Arthropoda</taxon>
        <taxon>Crustacea</taxon>
        <taxon>Multicrustacea</taxon>
        <taxon>Hexanauplia</taxon>
        <taxon>Copepoda</taxon>
        <taxon>Siphonostomatoida</taxon>
        <taxon>Caligidae</taxon>
        <taxon>Lepeophtheirus</taxon>
    </lineage>
</organism>
<dbReference type="SUPFAM" id="SSF56112">
    <property type="entry name" value="Protein kinase-like (PK-like)"/>
    <property type="match status" value="1"/>
</dbReference>
<feature type="compositionally biased region" description="Polar residues" evidence="1">
    <location>
        <begin position="497"/>
        <end position="507"/>
    </location>
</feature>
<proteinExistence type="predicted"/>
<dbReference type="EMBL" id="HACA01027848">
    <property type="protein sequence ID" value="CDW45209.1"/>
    <property type="molecule type" value="Transcribed_RNA"/>
</dbReference>
<feature type="region of interest" description="Disordered" evidence="1">
    <location>
        <begin position="454"/>
        <end position="547"/>
    </location>
</feature>
<dbReference type="PANTHER" id="PTHR11012">
    <property type="entry name" value="PROTEIN KINASE-LIKE DOMAIN-CONTAINING"/>
    <property type="match status" value="1"/>
</dbReference>
<accession>A0A0K2V3Y4</accession>
<dbReference type="Gene3D" id="3.90.1200.10">
    <property type="match status" value="1"/>
</dbReference>
<dbReference type="InterPro" id="IPR004119">
    <property type="entry name" value="EcKL"/>
</dbReference>
<feature type="compositionally biased region" description="Basic and acidic residues" evidence="1">
    <location>
        <begin position="466"/>
        <end position="480"/>
    </location>
</feature>
<evidence type="ECO:0008006" key="3">
    <source>
        <dbReference type="Google" id="ProtNLM"/>
    </source>
</evidence>
<sequence length="547" mass="62425">MSHLTRDLLAPKSSEDFNKEWARKVLVSYFTKTDKDWLLADVLKVVDLTITDNQNPGMLSNSYVLDVYYRNSKDSDLISESWFVKVPKSVATSPMDAVEIFAYKELFPKLSRIYDAVNVELRLPVPLMLHCCHRGDGKCDILVLENLHEEGYEPLKPGTCGLSYMRATMRSLATIHATTAVFLDFQGGKDVILNRFKVIKDHTLPKSHMVKDIMQTYLLPYIIYLSVVQPDLQHQLSLLLKFHKHMYSAFRKVKKEVITHLGKTLIHGDSKIDNFMYKKITYSLEEEYSAQMIDWQGICLDYVTGDLIWTLYGFMKNLPDKNATVDTYVDYSLEYYHRELLSMFKTLGVKCSLLPKDEYDAIQAIQKGFIYEFMKTVLVKPLFNLKNPEELLKWSINKVEGKDGGPPPSLEDVFKSGSSFANFIHLYFTIATEIGVFHELGELCIASMRESIFSGGEEESEDSEVEDHGETPIEQTKDPNESLLQENKEQNVPLVEQNINISETPSETRTEVLLGDVQNEGNECSISTSGRIKDEESDTTDNTPSLI</sequence>